<keyword evidence="3" id="KW-1185">Reference proteome</keyword>
<reference evidence="2" key="2">
    <citation type="submission" date="2023-05" db="EMBL/GenBank/DDBJ databases">
        <authorList>
            <person name="Fouks B."/>
        </authorList>
    </citation>
    <scope>NUCLEOTIDE SEQUENCE</scope>
    <source>
        <strain evidence="2">Stay&amp;Tobe</strain>
        <tissue evidence="2">Testes</tissue>
    </source>
</reference>
<feature type="compositionally biased region" description="Acidic residues" evidence="1">
    <location>
        <begin position="138"/>
        <end position="156"/>
    </location>
</feature>
<evidence type="ECO:0000313" key="2">
    <source>
        <dbReference type="EMBL" id="KAJ9588846.1"/>
    </source>
</evidence>
<accession>A0AAD7ZY70</accession>
<feature type="region of interest" description="Disordered" evidence="1">
    <location>
        <begin position="138"/>
        <end position="170"/>
    </location>
</feature>
<proteinExistence type="predicted"/>
<dbReference type="EMBL" id="JASPKZ010005301">
    <property type="protein sequence ID" value="KAJ9588846.1"/>
    <property type="molecule type" value="Genomic_DNA"/>
</dbReference>
<sequence>VIQEYLLCLVDILLNEDSQEITNKSCQIQEYCSTCLIFADHNEPQIQKYAEEAVLHIRNFTSIHDASLHQISSVMRQYVVSDYVANGMFLIYQMIVKYSSEMSDYGYKSCLVEVTLTEEQDNGNVEVLICGDHYLEGEDGDGAGGEDEAGGEDGVDGEYGTGGEDDQINE</sequence>
<evidence type="ECO:0000313" key="3">
    <source>
        <dbReference type="Proteomes" id="UP001233999"/>
    </source>
</evidence>
<organism evidence="2 3">
    <name type="scientific">Diploptera punctata</name>
    <name type="common">Pacific beetle cockroach</name>
    <dbReference type="NCBI Taxonomy" id="6984"/>
    <lineage>
        <taxon>Eukaryota</taxon>
        <taxon>Metazoa</taxon>
        <taxon>Ecdysozoa</taxon>
        <taxon>Arthropoda</taxon>
        <taxon>Hexapoda</taxon>
        <taxon>Insecta</taxon>
        <taxon>Pterygota</taxon>
        <taxon>Neoptera</taxon>
        <taxon>Polyneoptera</taxon>
        <taxon>Dictyoptera</taxon>
        <taxon>Blattodea</taxon>
        <taxon>Blaberoidea</taxon>
        <taxon>Blaberidae</taxon>
        <taxon>Diplopterinae</taxon>
        <taxon>Diploptera</taxon>
    </lineage>
</organism>
<feature type="non-terminal residue" evidence="2">
    <location>
        <position position="170"/>
    </location>
</feature>
<protein>
    <submittedName>
        <fullName evidence="2">Uncharacterized protein</fullName>
    </submittedName>
</protein>
<evidence type="ECO:0000256" key="1">
    <source>
        <dbReference type="SAM" id="MobiDB-lite"/>
    </source>
</evidence>
<comment type="caution">
    <text evidence="2">The sequence shown here is derived from an EMBL/GenBank/DDBJ whole genome shotgun (WGS) entry which is preliminary data.</text>
</comment>
<gene>
    <name evidence="2" type="ORF">L9F63_017884</name>
</gene>
<reference evidence="2" key="1">
    <citation type="journal article" date="2023" name="IScience">
        <title>Live-bearing cockroach genome reveals convergent evolutionary mechanisms linked to viviparity in insects and beyond.</title>
        <authorList>
            <person name="Fouks B."/>
            <person name="Harrison M.C."/>
            <person name="Mikhailova A.A."/>
            <person name="Marchal E."/>
            <person name="English S."/>
            <person name="Carruthers M."/>
            <person name="Jennings E.C."/>
            <person name="Chiamaka E.L."/>
            <person name="Frigard R.A."/>
            <person name="Pippel M."/>
            <person name="Attardo G.M."/>
            <person name="Benoit J.B."/>
            <person name="Bornberg-Bauer E."/>
            <person name="Tobe S.S."/>
        </authorList>
    </citation>
    <scope>NUCLEOTIDE SEQUENCE</scope>
    <source>
        <strain evidence="2">Stay&amp;Tobe</strain>
    </source>
</reference>
<dbReference type="Proteomes" id="UP001233999">
    <property type="component" value="Unassembled WGS sequence"/>
</dbReference>
<dbReference type="AlphaFoldDB" id="A0AAD7ZY70"/>
<name>A0AAD7ZY70_DIPPU</name>